<dbReference type="GO" id="GO:0015031">
    <property type="term" value="P:protein transport"/>
    <property type="evidence" value="ECO:0007669"/>
    <property type="project" value="UniProtKB-KW"/>
</dbReference>
<keyword evidence="8 13" id="KW-1133">Transmembrane helix</keyword>
<comment type="similarity">
    <text evidence="2 13">Belongs to the OXA1/ALB3/YidC family. Type 1 subfamily.</text>
</comment>
<dbReference type="InterPro" id="IPR028053">
    <property type="entry name" value="Membr_insert_YidC_N"/>
</dbReference>
<proteinExistence type="inferred from homology"/>
<dbReference type="PANTHER" id="PTHR12428:SF65">
    <property type="entry name" value="CYTOCHROME C OXIDASE ASSEMBLY PROTEIN COX18, MITOCHONDRIAL"/>
    <property type="match status" value="1"/>
</dbReference>
<evidence type="ECO:0000256" key="11">
    <source>
        <dbReference type="ARBA" id="ARBA00033245"/>
    </source>
</evidence>
<keyword evidence="5 13" id="KW-1003">Cell membrane</keyword>
<evidence type="ECO:0000256" key="4">
    <source>
        <dbReference type="ARBA" id="ARBA00022448"/>
    </source>
</evidence>
<feature type="transmembrane region" description="Helical" evidence="13">
    <location>
        <begin position="348"/>
        <end position="367"/>
    </location>
</feature>
<gene>
    <name evidence="13" type="primary">yidC</name>
    <name evidence="16" type="ORF">SAMN02745119_00402</name>
</gene>
<dbReference type="HAMAP" id="MF_01810">
    <property type="entry name" value="YidC_type1"/>
    <property type="match status" value="1"/>
</dbReference>
<dbReference type="Proteomes" id="UP000190102">
    <property type="component" value="Unassembled WGS sequence"/>
</dbReference>
<evidence type="ECO:0000259" key="15">
    <source>
        <dbReference type="Pfam" id="PF14849"/>
    </source>
</evidence>
<organism evidence="16 17">
    <name type="scientific">Trichlorobacter thiogenes</name>
    <dbReference type="NCBI Taxonomy" id="115783"/>
    <lineage>
        <taxon>Bacteria</taxon>
        <taxon>Pseudomonadati</taxon>
        <taxon>Thermodesulfobacteriota</taxon>
        <taxon>Desulfuromonadia</taxon>
        <taxon>Geobacterales</taxon>
        <taxon>Geobacteraceae</taxon>
        <taxon>Trichlorobacter</taxon>
    </lineage>
</organism>
<feature type="domain" description="Membrane insertase YidC N-terminal" evidence="15">
    <location>
        <begin position="70"/>
        <end position="335"/>
    </location>
</feature>
<dbReference type="InterPro" id="IPR019998">
    <property type="entry name" value="Membr_insert_YidC"/>
</dbReference>
<evidence type="ECO:0000256" key="3">
    <source>
        <dbReference type="ARBA" id="ARBA00015325"/>
    </source>
</evidence>
<evidence type="ECO:0000256" key="7">
    <source>
        <dbReference type="ARBA" id="ARBA00022927"/>
    </source>
</evidence>
<feature type="transmembrane region" description="Helical" evidence="13">
    <location>
        <begin position="487"/>
        <end position="512"/>
    </location>
</feature>
<dbReference type="InterPro" id="IPR001708">
    <property type="entry name" value="YidC/ALB3/OXA1/COX18"/>
</dbReference>
<dbReference type="GO" id="GO:0051205">
    <property type="term" value="P:protein insertion into membrane"/>
    <property type="evidence" value="ECO:0007669"/>
    <property type="project" value="TreeGrafter"/>
</dbReference>
<keyword evidence="10 13" id="KW-0143">Chaperone</keyword>
<accession>A0A1T4K8U3</accession>
<protein>
    <recommendedName>
        <fullName evidence="3 13">Membrane protein insertase YidC</fullName>
    </recommendedName>
    <alternativeName>
        <fullName evidence="12 13">Foldase YidC</fullName>
    </alternativeName>
    <alternativeName>
        <fullName evidence="11 13">Membrane integrase YidC</fullName>
    </alternativeName>
    <alternativeName>
        <fullName evidence="13">Membrane protein YidC</fullName>
    </alternativeName>
</protein>
<comment type="subcellular location">
    <subcellularLocation>
        <location evidence="1">Cell inner membrane</location>
        <topology evidence="1">Multi-pass membrane protein</topology>
    </subcellularLocation>
    <subcellularLocation>
        <location evidence="13">Cell membrane</location>
        <topology evidence="13">Multi-pass membrane protein</topology>
    </subcellularLocation>
</comment>
<dbReference type="InterPro" id="IPR028055">
    <property type="entry name" value="YidC/Oxa/ALB_C"/>
</dbReference>
<dbReference type="InterPro" id="IPR047196">
    <property type="entry name" value="YidC_ALB_C"/>
</dbReference>
<reference evidence="17" key="1">
    <citation type="submission" date="2017-02" db="EMBL/GenBank/DDBJ databases">
        <authorList>
            <person name="Varghese N."/>
            <person name="Submissions S."/>
        </authorList>
    </citation>
    <scope>NUCLEOTIDE SEQUENCE [LARGE SCALE GENOMIC DNA]</scope>
    <source>
        <strain evidence="17">ATCC BAA-34</strain>
    </source>
</reference>
<evidence type="ECO:0000256" key="1">
    <source>
        <dbReference type="ARBA" id="ARBA00004429"/>
    </source>
</evidence>
<keyword evidence="4 13" id="KW-0813">Transport</keyword>
<evidence type="ECO:0000256" key="13">
    <source>
        <dbReference type="HAMAP-Rule" id="MF_01810"/>
    </source>
</evidence>
<evidence type="ECO:0000259" key="14">
    <source>
        <dbReference type="Pfam" id="PF02096"/>
    </source>
</evidence>
<dbReference type="PRINTS" id="PR00701">
    <property type="entry name" value="60KDINNERMP"/>
</dbReference>
<evidence type="ECO:0000313" key="17">
    <source>
        <dbReference type="Proteomes" id="UP000190102"/>
    </source>
</evidence>
<dbReference type="RefSeq" id="WP_078788693.1">
    <property type="nucleotide sequence ID" value="NZ_FUWR01000001.1"/>
</dbReference>
<evidence type="ECO:0000256" key="5">
    <source>
        <dbReference type="ARBA" id="ARBA00022475"/>
    </source>
</evidence>
<evidence type="ECO:0000313" key="16">
    <source>
        <dbReference type="EMBL" id="SJZ38816.1"/>
    </source>
</evidence>
<dbReference type="Pfam" id="PF02096">
    <property type="entry name" value="60KD_IMP"/>
    <property type="match status" value="1"/>
</dbReference>
<dbReference type="EMBL" id="FUWR01000001">
    <property type="protein sequence ID" value="SJZ38816.1"/>
    <property type="molecule type" value="Genomic_DNA"/>
</dbReference>
<keyword evidence="7 13" id="KW-0653">Protein transport</keyword>
<feature type="transmembrane region" description="Helical" evidence="13">
    <location>
        <begin position="6"/>
        <end position="24"/>
    </location>
</feature>
<evidence type="ECO:0000256" key="12">
    <source>
        <dbReference type="ARBA" id="ARBA00033342"/>
    </source>
</evidence>
<dbReference type="STRING" id="115783.SAMN02745119_00402"/>
<sequence length="530" mass="57979">MEKRTILAVVLSIGVFYLFSFFYGPEKKAVTPAASVPVKTENVGAPPAVTVQTATGAPVVAPKSVSSADVTVETERYTAVFGAAGASLKSLTLKGFRETNKPGAVQVKLLANADPALPSFSTRGVGFALSAQAAYSPNVSSLKVLTGEKKQLVFTYVDAQGFVVRKTYSFDGNGYGIALDTQLVNNSAAPIAGSFQHLITSPFEPPQKDGRYETYGSSLYADGSLHTDAPKNVASATKKYDKGVTWAAINDKYFLSALLSVNNSIASVELKKGATGFLESDITTPAFSVAPGQAVTVAHKLFVGPKEIDILKAQGSSLEQSLDLGWFSALAKPMLYSLKFFYRYVGNYGIAIIIITVILKIFFFPLTHKSYKSMKEMGKLQPKMAALKEKHKNDKDAMNRAVMELYRDHKVNPLGGCLPMVVQIPVFFALYKALMFSIELRHAPFMFWITDLSDKDPYYVTPVIMGVTMFVQQKMTPSNMDEMQQKIMLGLPVIFTFMFLSFPSGLVLYWLINNILTIGQQAYINKLVKD</sequence>
<comment type="subunit">
    <text evidence="13">Interacts with the Sec translocase complex via SecD. Specifically interacts with transmembrane segments of nascent integral membrane proteins during membrane integration.</text>
</comment>
<dbReference type="NCBIfam" id="TIGR03593">
    <property type="entry name" value="yidC_nterm"/>
    <property type="match status" value="1"/>
</dbReference>
<feature type="transmembrane region" description="Helical" evidence="13">
    <location>
        <begin position="417"/>
        <end position="438"/>
    </location>
</feature>
<name>A0A1T4K8U3_9BACT</name>
<dbReference type="CDD" id="cd20070">
    <property type="entry name" value="5TM_YidC_Alb3"/>
    <property type="match status" value="1"/>
</dbReference>
<dbReference type="GO" id="GO:0005886">
    <property type="term" value="C:plasma membrane"/>
    <property type="evidence" value="ECO:0007669"/>
    <property type="project" value="UniProtKB-SubCell"/>
</dbReference>
<evidence type="ECO:0000256" key="10">
    <source>
        <dbReference type="ARBA" id="ARBA00023186"/>
    </source>
</evidence>
<keyword evidence="17" id="KW-1185">Reference proteome</keyword>
<feature type="domain" description="Membrane insertase YidC/Oxa/ALB C-terminal" evidence="14">
    <location>
        <begin position="348"/>
        <end position="526"/>
    </location>
</feature>
<evidence type="ECO:0000256" key="9">
    <source>
        <dbReference type="ARBA" id="ARBA00023136"/>
    </source>
</evidence>
<dbReference type="CDD" id="cd19961">
    <property type="entry name" value="EcYidC-like_peri"/>
    <property type="match status" value="1"/>
</dbReference>
<keyword evidence="9 13" id="KW-0472">Membrane</keyword>
<comment type="function">
    <text evidence="13">Required for the insertion and/or proper folding and/or complex formation of integral membrane proteins into the membrane. Involved in integration of membrane proteins that insert both dependently and independently of the Sec translocase complex, as well as at least some lipoproteins. Aids folding of multispanning membrane proteins.</text>
</comment>
<dbReference type="PRINTS" id="PR01900">
    <property type="entry name" value="YIDCPROTEIN"/>
</dbReference>
<keyword evidence="6 13" id="KW-0812">Transmembrane</keyword>
<evidence type="ECO:0000256" key="2">
    <source>
        <dbReference type="ARBA" id="ARBA00010527"/>
    </source>
</evidence>
<dbReference type="Pfam" id="PF14849">
    <property type="entry name" value="YidC_periplas"/>
    <property type="match status" value="1"/>
</dbReference>
<dbReference type="InterPro" id="IPR038221">
    <property type="entry name" value="YidC_periplasmic_sf"/>
</dbReference>
<dbReference type="Gene3D" id="2.70.98.90">
    <property type="match status" value="1"/>
</dbReference>
<dbReference type="PANTHER" id="PTHR12428">
    <property type="entry name" value="OXA1"/>
    <property type="match status" value="1"/>
</dbReference>
<dbReference type="GO" id="GO:0032977">
    <property type="term" value="F:membrane insertase activity"/>
    <property type="evidence" value="ECO:0007669"/>
    <property type="project" value="InterPro"/>
</dbReference>
<dbReference type="OrthoDB" id="9780552at2"/>
<dbReference type="NCBIfam" id="TIGR03592">
    <property type="entry name" value="yidC_oxa1_cterm"/>
    <property type="match status" value="1"/>
</dbReference>
<dbReference type="AlphaFoldDB" id="A0A1T4K8U3"/>
<evidence type="ECO:0000256" key="8">
    <source>
        <dbReference type="ARBA" id="ARBA00022989"/>
    </source>
</evidence>
<evidence type="ECO:0000256" key="6">
    <source>
        <dbReference type="ARBA" id="ARBA00022692"/>
    </source>
</evidence>